<feature type="region of interest" description="Disordered" evidence="5">
    <location>
        <begin position="520"/>
        <end position="555"/>
    </location>
</feature>
<keyword evidence="8" id="KW-1185">Reference proteome</keyword>
<evidence type="ECO:0000256" key="3">
    <source>
        <dbReference type="ARBA" id="ARBA00022664"/>
    </source>
</evidence>
<dbReference type="STRING" id="1590841.A0A2R6PJG7"/>
<dbReference type="InterPro" id="IPR007854">
    <property type="entry name" value="Fip1_dom"/>
</dbReference>
<evidence type="ECO:0000313" key="8">
    <source>
        <dbReference type="Proteomes" id="UP000241394"/>
    </source>
</evidence>
<dbReference type="FunCoup" id="A0A2R6PJG7">
    <property type="interactions" value="471"/>
</dbReference>
<evidence type="ECO:0000256" key="5">
    <source>
        <dbReference type="SAM" id="MobiDB-lite"/>
    </source>
</evidence>
<evidence type="ECO:0000256" key="1">
    <source>
        <dbReference type="ARBA" id="ARBA00004123"/>
    </source>
</evidence>
<evidence type="ECO:0000256" key="2">
    <source>
        <dbReference type="ARBA" id="ARBA00007459"/>
    </source>
</evidence>
<dbReference type="OMA" id="SWKEYCN"/>
<feature type="compositionally biased region" description="Basic and acidic residues" evidence="5">
    <location>
        <begin position="378"/>
        <end position="392"/>
    </location>
</feature>
<evidence type="ECO:0000313" key="7">
    <source>
        <dbReference type="EMBL" id="PSR92508.1"/>
    </source>
</evidence>
<evidence type="ECO:0000259" key="6">
    <source>
        <dbReference type="Pfam" id="PF05182"/>
    </source>
</evidence>
<protein>
    <submittedName>
        <fullName evidence="7">FIP1[V]-like</fullName>
    </submittedName>
</protein>
<gene>
    <name evidence="7" type="ORF">CEY00_Acc27126</name>
</gene>
<name>A0A2R6PJG7_ACTCC</name>
<comment type="similarity">
    <text evidence="2">Belongs to the FIP1 family.</text>
</comment>
<sequence length="1213" mass="138922">MEMDDIDDDDDFGDLYADVELQASTTIHGVSNLGRLCIEQDDNGTKCVDEVIQDDESKRETNGGENGSDSEDDLNIVLNDDGGGGGGFGGVDLRSGGFDEEEEEDGGFEVGAEGEGLGKNRNWVDQSLVGDGLEPSASGGGGEKGNGSKGSYQSQFLQYKYIRPHGTSFPTVKSNGFARVSLYSSTSVKGDWDDHKCNQHMASSSLAAQSGHNFSLPRYRTILDVNIDAFEQRPWRHPRADITDFFNFGFDEENWKLYCKSVEQLRLQTCLLNRTPVYDFSKPKEVYEAGTEYEERAHKAVPEKVAHNGQQGAVSPVSRITHRGAKKFEKPKGRVIQVEDYMLERQPSMNVKRSIDRDPDVVIQIAVQDCMDDSCSSGKEESSHKGSTHEASDGDFNVDDDNVIHHFDSGSGDELSRKFKDGKVKRSGIPFPKRCSQQTMSPNLASVDLDNHGSGQISHVDEHCSQKITGTSSEGNTEAPETSNKSKEKVCRDICNTVPSMEETESLLGNQTQYDRSLSYSGGHCEASGDAASTDTERFQNHVRRQSTNSVSELRESVTSDYYNSNNSKSHHDRRITCGGKYYARNRRSMPDNLKHYGRRLHNNSGLNRHHNCDLSPFCNTDDAYYSSVGHGRLDRRSHGFDSYDGEDFSFYKESELSFKYVGERVPYNEVQSTYSKKPDRSRHSFGDETDRYLSRRWDEGEYFLEQRVSRVDEEVSGRDWNHYERELTFNPLIRKESRRLVSGCSSYLDKERATQLRRKGDEFQFRKRTKKDDFLLDCQDQLDFRQENYGYRGKEREYLDGKYDRHLPFIRRGERSSGRNDRKCDSPSADLDNLWAMSNEDDYWRCTDHQYLSSYSWREPRTSNRGRGFETISQRNLYDPRLTQRHERNTRLISKESNRASDWFGCNHDAGDSEERVNFGRRRHWQSESLRWTEDEYAYRHENEKFLAEEESFSFGRTSSYRRVGAKQKLIDGVELEQHRIKLTREGSSSNHIERRSNIIHREYHGKPRLRCKDSDDLHLVVGEGKSSRRCSNSGSIMCKDKPENRDQNIDEEQIVSVDYNISHAAMAGQADNSTVEIDQNEEKWLDKFPVTQHNKVLDIEEGQIITEEVSLNPAAENFGSENIAEIVDERKKSLVVHEHATKENKVDEDYDSPRILEVIAKMEKRRKRFKEPIALKKETVRIPNPQDDPVIETIAEPMQQRPARKRRWGGS</sequence>
<keyword evidence="4" id="KW-0539">Nucleus</keyword>
<dbReference type="GO" id="GO:0006397">
    <property type="term" value="P:mRNA processing"/>
    <property type="evidence" value="ECO:0007669"/>
    <property type="project" value="UniProtKB-KW"/>
</dbReference>
<feature type="compositionally biased region" description="Basic and acidic residues" evidence="5">
    <location>
        <begin position="52"/>
        <end position="62"/>
    </location>
</feature>
<feature type="compositionally biased region" description="Gly residues" evidence="5">
    <location>
        <begin position="81"/>
        <end position="90"/>
    </location>
</feature>
<dbReference type="Gramene" id="PSR92508">
    <property type="protein sequence ID" value="PSR92508"/>
    <property type="gene ID" value="CEY00_Acc27126"/>
</dbReference>
<comment type="subcellular location">
    <subcellularLocation>
        <location evidence="1">Nucleus</location>
    </subcellularLocation>
</comment>
<feature type="compositionally biased region" description="Basic and acidic residues" evidence="5">
    <location>
        <begin position="402"/>
        <end position="424"/>
    </location>
</feature>
<dbReference type="InParanoid" id="A0A2R6PJG7"/>
<dbReference type="OrthoDB" id="1917198at2759"/>
<accession>A0A2R6PJG7</accession>
<dbReference type="Proteomes" id="UP000241394">
    <property type="component" value="Chromosome LG24"/>
</dbReference>
<proteinExistence type="inferred from homology"/>
<evidence type="ECO:0000256" key="4">
    <source>
        <dbReference type="ARBA" id="ARBA00023242"/>
    </source>
</evidence>
<dbReference type="PANTHER" id="PTHR36884">
    <property type="entry name" value="FIP1[III]-LIKE PROTEIN"/>
    <property type="match status" value="1"/>
</dbReference>
<keyword evidence="3" id="KW-0507">mRNA processing</keyword>
<reference evidence="7 8" key="1">
    <citation type="submission" date="2017-07" db="EMBL/GenBank/DDBJ databases">
        <title>An improved, manually edited Actinidia chinensis var. chinensis (kiwifruit) genome highlights the challenges associated with draft genomes and gene prediction in plants.</title>
        <authorList>
            <person name="Pilkington S."/>
            <person name="Crowhurst R."/>
            <person name="Hilario E."/>
            <person name="Nardozza S."/>
            <person name="Fraser L."/>
            <person name="Peng Y."/>
            <person name="Gunaseelan K."/>
            <person name="Simpson R."/>
            <person name="Tahir J."/>
            <person name="Deroles S."/>
            <person name="Templeton K."/>
            <person name="Luo Z."/>
            <person name="Davy M."/>
            <person name="Cheng C."/>
            <person name="Mcneilage M."/>
            <person name="Scaglione D."/>
            <person name="Liu Y."/>
            <person name="Zhang Q."/>
            <person name="Datson P."/>
            <person name="De Silva N."/>
            <person name="Gardiner S."/>
            <person name="Bassett H."/>
            <person name="Chagne D."/>
            <person name="Mccallum J."/>
            <person name="Dzierzon H."/>
            <person name="Deng C."/>
            <person name="Wang Y.-Y."/>
            <person name="Barron N."/>
            <person name="Manako K."/>
            <person name="Bowen J."/>
            <person name="Foster T."/>
            <person name="Erridge Z."/>
            <person name="Tiffin H."/>
            <person name="Waite C."/>
            <person name="Davies K."/>
            <person name="Grierson E."/>
            <person name="Laing W."/>
            <person name="Kirk R."/>
            <person name="Chen X."/>
            <person name="Wood M."/>
            <person name="Montefiori M."/>
            <person name="Brummell D."/>
            <person name="Schwinn K."/>
            <person name="Catanach A."/>
            <person name="Fullerton C."/>
            <person name="Li D."/>
            <person name="Meiyalaghan S."/>
            <person name="Nieuwenhuizen N."/>
            <person name="Read N."/>
            <person name="Prakash R."/>
            <person name="Hunter D."/>
            <person name="Zhang H."/>
            <person name="Mckenzie M."/>
            <person name="Knabel M."/>
            <person name="Harris A."/>
            <person name="Allan A."/>
            <person name="Chen A."/>
            <person name="Janssen B."/>
            <person name="Plunkett B."/>
            <person name="Dwamena C."/>
            <person name="Voogd C."/>
            <person name="Leif D."/>
            <person name="Lafferty D."/>
            <person name="Souleyre E."/>
            <person name="Varkonyi-Gasic E."/>
            <person name="Gambi F."/>
            <person name="Hanley J."/>
            <person name="Yao J.-L."/>
            <person name="Cheung J."/>
            <person name="David K."/>
            <person name="Warren B."/>
            <person name="Marsh K."/>
            <person name="Snowden K."/>
            <person name="Lin-Wang K."/>
            <person name="Brian L."/>
            <person name="Martinez-Sanchez M."/>
            <person name="Wang M."/>
            <person name="Ileperuma N."/>
            <person name="Macnee N."/>
            <person name="Campin R."/>
            <person name="Mcatee P."/>
            <person name="Drummond R."/>
            <person name="Espley R."/>
            <person name="Ireland H."/>
            <person name="Wu R."/>
            <person name="Atkinson R."/>
            <person name="Karunairetnam S."/>
            <person name="Bulley S."/>
            <person name="Chunkath S."/>
            <person name="Hanley Z."/>
            <person name="Storey R."/>
            <person name="Thrimawithana A."/>
            <person name="Thomson S."/>
            <person name="David C."/>
            <person name="Testolin R."/>
        </authorList>
    </citation>
    <scope>NUCLEOTIDE SEQUENCE [LARGE SCALE GENOMIC DNA]</scope>
    <source>
        <strain evidence="8">cv. Red5</strain>
        <tissue evidence="7">Young leaf</tissue>
    </source>
</reference>
<feature type="compositionally biased region" description="Acidic residues" evidence="5">
    <location>
        <begin position="98"/>
        <end position="107"/>
    </location>
</feature>
<dbReference type="Pfam" id="PF05182">
    <property type="entry name" value="Fip1"/>
    <property type="match status" value="1"/>
</dbReference>
<feature type="region of interest" description="Disordered" evidence="5">
    <location>
        <begin position="373"/>
        <end position="440"/>
    </location>
</feature>
<comment type="caution">
    <text evidence="7">The sequence shown here is derived from an EMBL/GenBank/DDBJ whole genome shotgun (WGS) entry which is preliminary data.</text>
</comment>
<dbReference type="AlphaFoldDB" id="A0A2R6PJG7"/>
<organism evidence="7 8">
    <name type="scientific">Actinidia chinensis var. chinensis</name>
    <name type="common">Chinese soft-hair kiwi</name>
    <dbReference type="NCBI Taxonomy" id="1590841"/>
    <lineage>
        <taxon>Eukaryota</taxon>
        <taxon>Viridiplantae</taxon>
        <taxon>Streptophyta</taxon>
        <taxon>Embryophyta</taxon>
        <taxon>Tracheophyta</taxon>
        <taxon>Spermatophyta</taxon>
        <taxon>Magnoliopsida</taxon>
        <taxon>eudicotyledons</taxon>
        <taxon>Gunneridae</taxon>
        <taxon>Pentapetalae</taxon>
        <taxon>asterids</taxon>
        <taxon>Ericales</taxon>
        <taxon>Actinidiaceae</taxon>
        <taxon>Actinidia</taxon>
    </lineage>
</organism>
<dbReference type="GO" id="GO:0005634">
    <property type="term" value="C:nucleus"/>
    <property type="evidence" value="ECO:0007669"/>
    <property type="project" value="UniProtKB-SubCell"/>
</dbReference>
<dbReference type="PANTHER" id="PTHR36884:SF4">
    <property type="entry name" value="FIP1[III]-LIKE PROTEIN"/>
    <property type="match status" value="1"/>
</dbReference>
<dbReference type="InterPro" id="IPR044976">
    <property type="entry name" value="FIPS5/FIPS3-like"/>
</dbReference>
<dbReference type="EMBL" id="NKQK01000024">
    <property type="protein sequence ID" value="PSR92508.1"/>
    <property type="molecule type" value="Genomic_DNA"/>
</dbReference>
<feature type="region of interest" description="Disordered" evidence="5">
    <location>
        <begin position="52"/>
        <end position="151"/>
    </location>
</feature>
<feature type="compositionally biased region" description="Gly residues" evidence="5">
    <location>
        <begin position="138"/>
        <end position="148"/>
    </location>
</feature>
<feature type="domain" description="Pre-mRNA polyadenylation factor Fip1" evidence="6">
    <location>
        <begin position="224"/>
        <end position="266"/>
    </location>
</feature>
<reference evidence="8" key="2">
    <citation type="journal article" date="2018" name="BMC Genomics">
        <title>A manually annotated Actinidia chinensis var. chinensis (kiwifruit) genome highlights the challenges associated with draft genomes and gene prediction in plants.</title>
        <authorList>
            <person name="Pilkington S.M."/>
            <person name="Crowhurst R."/>
            <person name="Hilario E."/>
            <person name="Nardozza S."/>
            <person name="Fraser L."/>
            <person name="Peng Y."/>
            <person name="Gunaseelan K."/>
            <person name="Simpson R."/>
            <person name="Tahir J."/>
            <person name="Deroles S.C."/>
            <person name="Templeton K."/>
            <person name="Luo Z."/>
            <person name="Davy M."/>
            <person name="Cheng C."/>
            <person name="McNeilage M."/>
            <person name="Scaglione D."/>
            <person name="Liu Y."/>
            <person name="Zhang Q."/>
            <person name="Datson P."/>
            <person name="De Silva N."/>
            <person name="Gardiner S.E."/>
            <person name="Bassett H."/>
            <person name="Chagne D."/>
            <person name="McCallum J."/>
            <person name="Dzierzon H."/>
            <person name="Deng C."/>
            <person name="Wang Y.Y."/>
            <person name="Barron L."/>
            <person name="Manako K."/>
            <person name="Bowen J."/>
            <person name="Foster T.M."/>
            <person name="Erridge Z.A."/>
            <person name="Tiffin H."/>
            <person name="Waite C.N."/>
            <person name="Davies K.M."/>
            <person name="Grierson E.P."/>
            <person name="Laing W.A."/>
            <person name="Kirk R."/>
            <person name="Chen X."/>
            <person name="Wood M."/>
            <person name="Montefiori M."/>
            <person name="Brummell D.A."/>
            <person name="Schwinn K.E."/>
            <person name="Catanach A."/>
            <person name="Fullerton C."/>
            <person name="Li D."/>
            <person name="Meiyalaghan S."/>
            <person name="Nieuwenhuizen N."/>
            <person name="Read N."/>
            <person name="Prakash R."/>
            <person name="Hunter D."/>
            <person name="Zhang H."/>
            <person name="McKenzie M."/>
            <person name="Knabel M."/>
            <person name="Harris A."/>
            <person name="Allan A.C."/>
            <person name="Gleave A."/>
            <person name="Chen A."/>
            <person name="Janssen B.J."/>
            <person name="Plunkett B."/>
            <person name="Ampomah-Dwamena C."/>
            <person name="Voogd C."/>
            <person name="Leif D."/>
            <person name="Lafferty D."/>
            <person name="Souleyre E.J.F."/>
            <person name="Varkonyi-Gasic E."/>
            <person name="Gambi F."/>
            <person name="Hanley J."/>
            <person name="Yao J.L."/>
            <person name="Cheung J."/>
            <person name="David K.M."/>
            <person name="Warren B."/>
            <person name="Marsh K."/>
            <person name="Snowden K.C."/>
            <person name="Lin-Wang K."/>
            <person name="Brian L."/>
            <person name="Martinez-Sanchez M."/>
            <person name="Wang M."/>
            <person name="Ileperuma N."/>
            <person name="Macnee N."/>
            <person name="Campin R."/>
            <person name="McAtee P."/>
            <person name="Drummond R.S.M."/>
            <person name="Espley R.V."/>
            <person name="Ireland H.S."/>
            <person name="Wu R."/>
            <person name="Atkinson R.G."/>
            <person name="Karunairetnam S."/>
            <person name="Bulley S."/>
            <person name="Chunkath S."/>
            <person name="Hanley Z."/>
            <person name="Storey R."/>
            <person name="Thrimawithana A.H."/>
            <person name="Thomson S."/>
            <person name="David C."/>
            <person name="Testolin R."/>
            <person name="Huang H."/>
            <person name="Hellens R.P."/>
            <person name="Schaffer R.J."/>
        </authorList>
    </citation>
    <scope>NUCLEOTIDE SEQUENCE [LARGE SCALE GENOMIC DNA]</scope>
    <source>
        <strain evidence="8">cv. Red5</strain>
    </source>
</reference>